<accession>A0A5B6VEE6</accession>
<gene>
    <name evidence="2" type="ORF">EPI10_002443</name>
</gene>
<dbReference type="InterPro" id="IPR054722">
    <property type="entry name" value="PolX-like_BBD"/>
</dbReference>
<dbReference type="EMBL" id="SMMG02000007">
    <property type="protein sequence ID" value="KAA3467431.1"/>
    <property type="molecule type" value="Genomic_DNA"/>
</dbReference>
<name>A0A5B6VEE6_9ROSI</name>
<sequence length="240" mass="27139">MATMRFDIEKFDGIKIFGLWQVRMFVILVQNGLKKTFKKTLIYGRDKLSFEDMKGNLLNKDKLHNDRAVENDEKGNEKVELADASVVEDKGDDDCWCLRPKVEGGVVLMWNNSSYKIISIGTVQIRMHNKIIRTLSGVRHVPDLKKNLISLSMLDLNDCRIIIESSSIKVSHGALVLMKVDSQQNIVRPLDGALSSLVALIDVKFCRDMTQDHALVHFSQDKLIPSMVQGSKQTSAFKAF</sequence>
<keyword evidence="3" id="KW-1185">Reference proteome</keyword>
<dbReference type="Pfam" id="PF22936">
    <property type="entry name" value="Pol_BBD"/>
    <property type="match status" value="1"/>
</dbReference>
<feature type="domain" description="Retrovirus-related Pol polyprotein from transposon TNT 1-94-like beta-barrel" evidence="1">
    <location>
        <begin position="102"/>
        <end position="157"/>
    </location>
</feature>
<dbReference type="OrthoDB" id="1736601at2759"/>
<comment type="caution">
    <text evidence="2">The sequence shown here is derived from an EMBL/GenBank/DDBJ whole genome shotgun (WGS) entry which is preliminary data.</text>
</comment>
<evidence type="ECO:0000313" key="3">
    <source>
        <dbReference type="Proteomes" id="UP000325315"/>
    </source>
</evidence>
<organism evidence="2 3">
    <name type="scientific">Gossypium australe</name>
    <dbReference type="NCBI Taxonomy" id="47621"/>
    <lineage>
        <taxon>Eukaryota</taxon>
        <taxon>Viridiplantae</taxon>
        <taxon>Streptophyta</taxon>
        <taxon>Embryophyta</taxon>
        <taxon>Tracheophyta</taxon>
        <taxon>Spermatophyta</taxon>
        <taxon>Magnoliopsida</taxon>
        <taxon>eudicotyledons</taxon>
        <taxon>Gunneridae</taxon>
        <taxon>Pentapetalae</taxon>
        <taxon>rosids</taxon>
        <taxon>malvids</taxon>
        <taxon>Malvales</taxon>
        <taxon>Malvaceae</taxon>
        <taxon>Malvoideae</taxon>
        <taxon>Gossypium</taxon>
    </lineage>
</organism>
<evidence type="ECO:0000259" key="1">
    <source>
        <dbReference type="Pfam" id="PF22936"/>
    </source>
</evidence>
<protein>
    <submittedName>
        <fullName evidence="2">Retrovirus-related Pol polyprotein from transposon TNT 1-94</fullName>
    </submittedName>
</protein>
<proteinExistence type="predicted"/>
<dbReference type="AlphaFoldDB" id="A0A5B6VEE6"/>
<reference evidence="3" key="1">
    <citation type="journal article" date="2019" name="Plant Biotechnol. J.">
        <title>Genome sequencing of the Australian wild diploid species Gossypium australe highlights disease resistance and delayed gland morphogenesis.</title>
        <authorList>
            <person name="Cai Y."/>
            <person name="Cai X."/>
            <person name="Wang Q."/>
            <person name="Wang P."/>
            <person name="Zhang Y."/>
            <person name="Cai C."/>
            <person name="Xu Y."/>
            <person name="Wang K."/>
            <person name="Zhou Z."/>
            <person name="Wang C."/>
            <person name="Geng S."/>
            <person name="Li B."/>
            <person name="Dong Q."/>
            <person name="Hou Y."/>
            <person name="Wang H."/>
            <person name="Ai P."/>
            <person name="Liu Z."/>
            <person name="Yi F."/>
            <person name="Sun M."/>
            <person name="An G."/>
            <person name="Cheng J."/>
            <person name="Zhang Y."/>
            <person name="Shi Q."/>
            <person name="Xie Y."/>
            <person name="Shi X."/>
            <person name="Chang Y."/>
            <person name="Huang F."/>
            <person name="Chen Y."/>
            <person name="Hong S."/>
            <person name="Mi L."/>
            <person name="Sun Q."/>
            <person name="Zhang L."/>
            <person name="Zhou B."/>
            <person name="Peng R."/>
            <person name="Zhang X."/>
            <person name="Liu F."/>
        </authorList>
    </citation>
    <scope>NUCLEOTIDE SEQUENCE [LARGE SCALE GENOMIC DNA]</scope>
    <source>
        <strain evidence="3">cv. PA1801</strain>
    </source>
</reference>
<dbReference type="Proteomes" id="UP000325315">
    <property type="component" value="Unassembled WGS sequence"/>
</dbReference>
<evidence type="ECO:0000313" key="2">
    <source>
        <dbReference type="EMBL" id="KAA3467431.1"/>
    </source>
</evidence>